<dbReference type="InterPro" id="IPR006917">
    <property type="entry name" value="SOUL_heme-bd"/>
</dbReference>
<organism evidence="2 3">
    <name type="scientific">Saguinus oedipus</name>
    <name type="common">Cotton-top tamarin</name>
    <name type="synonym">Oedipomidas oedipus</name>
    <dbReference type="NCBI Taxonomy" id="9490"/>
    <lineage>
        <taxon>Eukaryota</taxon>
        <taxon>Metazoa</taxon>
        <taxon>Chordata</taxon>
        <taxon>Craniata</taxon>
        <taxon>Vertebrata</taxon>
        <taxon>Euteleostomi</taxon>
        <taxon>Mammalia</taxon>
        <taxon>Eutheria</taxon>
        <taxon>Euarchontoglires</taxon>
        <taxon>Primates</taxon>
        <taxon>Haplorrhini</taxon>
        <taxon>Platyrrhini</taxon>
        <taxon>Cebidae</taxon>
        <taxon>Callitrichinae</taxon>
        <taxon>Saguinus</taxon>
    </lineage>
</organism>
<dbReference type="Gene3D" id="3.20.80.10">
    <property type="entry name" value="Regulatory factor, effector binding domain"/>
    <property type="match status" value="1"/>
</dbReference>
<evidence type="ECO:0000313" key="2">
    <source>
        <dbReference type="EMBL" id="KAK2101321.1"/>
    </source>
</evidence>
<dbReference type="SUPFAM" id="SSF55136">
    <property type="entry name" value="Probable bacterial effector-binding domain"/>
    <property type="match status" value="1"/>
</dbReference>
<accession>A0ABQ9UW39</accession>
<dbReference type="InterPro" id="IPR011256">
    <property type="entry name" value="Reg_factor_effector_dom_sf"/>
</dbReference>
<keyword evidence="3" id="KW-1185">Reference proteome</keyword>
<gene>
    <name evidence="2" type="ORF">P7K49_018987</name>
</gene>
<sequence>MDDARVNASHAASLPSTSLTFPAPRRHRHTILLKYLPNQHEQDSGLLFAQHLYLMSPLTVIIDRTYSLGTLKLLSLEPSLSQIDLEWQFGGYAKEADYVAHASRLRAALEGTAAYRGDIYFCTGYDPPMKPYGRRNEIWLLKT</sequence>
<evidence type="ECO:0000256" key="1">
    <source>
        <dbReference type="ARBA" id="ARBA00009817"/>
    </source>
</evidence>
<name>A0ABQ9UW39_SAGOE</name>
<protein>
    <submittedName>
        <fullName evidence="2">Uncharacterized protein</fullName>
    </submittedName>
</protein>
<dbReference type="Proteomes" id="UP001266305">
    <property type="component" value="Unassembled WGS sequence"/>
</dbReference>
<comment type="similarity">
    <text evidence="1">Belongs to the HEBP family.</text>
</comment>
<dbReference type="EMBL" id="JASSZA010000009">
    <property type="protein sequence ID" value="KAK2101321.1"/>
    <property type="molecule type" value="Genomic_DNA"/>
</dbReference>
<evidence type="ECO:0000313" key="3">
    <source>
        <dbReference type="Proteomes" id="UP001266305"/>
    </source>
</evidence>
<dbReference type="Pfam" id="PF04832">
    <property type="entry name" value="SOUL"/>
    <property type="match status" value="1"/>
</dbReference>
<proteinExistence type="inferred from homology"/>
<reference evidence="2 3" key="1">
    <citation type="submission" date="2023-05" db="EMBL/GenBank/DDBJ databases">
        <title>B98-5 Cell Line De Novo Hybrid Assembly: An Optical Mapping Approach.</title>
        <authorList>
            <person name="Kananen K."/>
            <person name="Auerbach J.A."/>
            <person name="Kautto E."/>
            <person name="Blachly J.S."/>
        </authorList>
    </citation>
    <scope>NUCLEOTIDE SEQUENCE [LARGE SCALE GENOMIC DNA]</scope>
    <source>
        <strain evidence="2">B95-8</strain>
        <tissue evidence="2">Cell line</tissue>
    </source>
</reference>
<comment type="caution">
    <text evidence="2">The sequence shown here is derived from an EMBL/GenBank/DDBJ whole genome shotgun (WGS) entry which is preliminary data.</text>
</comment>